<proteinExistence type="predicted"/>
<dbReference type="AlphaFoldDB" id="A0A0F9GQ57"/>
<evidence type="ECO:0000313" key="2">
    <source>
        <dbReference type="EMBL" id="KKM00990.1"/>
    </source>
</evidence>
<accession>A0A0F9GQ57</accession>
<name>A0A0F9GQ57_9ZZZZ</name>
<sequence>MDHVPEGGRIVAISDCYTQRMTETLQQKQTDWKTYQYYEKMIDEKNLDAVVVSTPDHTHAIPVVWALRRGLDVYCEKPLAHSVYECRQMRNLAAEKKAVTQMGTQIHA</sequence>
<dbReference type="Pfam" id="PF01408">
    <property type="entry name" value="GFO_IDH_MocA"/>
    <property type="match status" value="1"/>
</dbReference>
<organism evidence="2">
    <name type="scientific">marine sediment metagenome</name>
    <dbReference type="NCBI Taxonomy" id="412755"/>
    <lineage>
        <taxon>unclassified sequences</taxon>
        <taxon>metagenomes</taxon>
        <taxon>ecological metagenomes</taxon>
    </lineage>
</organism>
<dbReference type="InterPro" id="IPR036291">
    <property type="entry name" value="NAD(P)-bd_dom_sf"/>
</dbReference>
<dbReference type="PANTHER" id="PTHR43818:SF10">
    <property type="entry name" value="NADH-DEPENDENT DEHYDROGENASE-RELATED"/>
    <property type="match status" value="1"/>
</dbReference>
<dbReference type="Gene3D" id="3.40.50.720">
    <property type="entry name" value="NAD(P)-binding Rossmann-like Domain"/>
    <property type="match status" value="1"/>
</dbReference>
<dbReference type="GO" id="GO:0000166">
    <property type="term" value="F:nucleotide binding"/>
    <property type="evidence" value="ECO:0007669"/>
    <property type="project" value="InterPro"/>
</dbReference>
<feature type="non-terminal residue" evidence="2">
    <location>
        <position position="108"/>
    </location>
</feature>
<dbReference type="InterPro" id="IPR050463">
    <property type="entry name" value="Gfo/Idh/MocA_oxidrdct_glycsds"/>
</dbReference>
<reference evidence="2" key="1">
    <citation type="journal article" date="2015" name="Nature">
        <title>Complex archaea that bridge the gap between prokaryotes and eukaryotes.</title>
        <authorList>
            <person name="Spang A."/>
            <person name="Saw J.H."/>
            <person name="Jorgensen S.L."/>
            <person name="Zaremba-Niedzwiedzka K."/>
            <person name="Martijn J."/>
            <person name="Lind A.E."/>
            <person name="van Eijk R."/>
            <person name="Schleper C."/>
            <person name="Guy L."/>
            <person name="Ettema T.J."/>
        </authorList>
    </citation>
    <scope>NUCLEOTIDE SEQUENCE</scope>
</reference>
<dbReference type="EMBL" id="LAZR01017299">
    <property type="protein sequence ID" value="KKM00990.1"/>
    <property type="molecule type" value="Genomic_DNA"/>
</dbReference>
<protein>
    <recommendedName>
        <fullName evidence="1">Gfo/Idh/MocA-like oxidoreductase N-terminal domain-containing protein</fullName>
    </recommendedName>
</protein>
<dbReference type="SUPFAM" id="SSF51735">
    <property type="entry name" value="NAD(P)-binding Rossmann-fold domains"/>
    <property type="match status" value="1"/>
</dbReference>
<gene>
    <name evidence="2" type="ORF">LCGC14_1798880</name>
</gene>
<dbReference type="PANTHER" id="PTHR43818">
    <property type="entry name" value="BCDNA.GH03377"/>
    <property type="match status" value="1"/>
</dbReference>
<evidence type="ECO:0000259" key="1">
    <source>
        <dbReference type="Pfam" id="PF01408"/>
    </source>
</evidence>
<dbReference type="InterPro" id="IPR000683">
    <property type="entry name" value="Gfo/Idh/MocA-like_OxRdtase_N"/>
</dbReference>
<comment type="caution">
    <text evidence="2">The sequence shown here is derived from an EMBL/GenBank/DDBJ whole genome shotgun (WGS) entry which is preliminary data.</text>
</comment>
<feature type="domain" description="Gfo/Idh/MocA-like oxidoreductase N-terminal" evidence="1">
    <location>
        <begin position="7"/>
        <end position="103"/>
    </location>
</feature>